<keyword evidence="2" id="KW-1185">Reference proteome</keyword>
<protein>
    <submittedName>
        <fullName evidence="3">F-box domain-containing protein</fullName>
    </submittedName>
</protein>
<dbReference type="InterPro" id="IPR001810">
    <property type="entry name" value="F-box_dom"/>
</dbReference>
<dbReference type="PANTHER" id="PTHR21503:SF8">
    <property type="entry name" value="F-BOX ASSOCIATED DOMAIN-CONTAINING PROTEIN-RELATED"/>
    <property type="match status" value="1"/>
</dbReference>
<feature type="domain" description="F-box" evidence="1">
    <location>
        <begin position="6"/>
        <end position="47"/>
    </location>
</feature>
<dbReference type="Proteomes" id="UP000095282">
    <property type="component" value="Unplaced"/>
</dbReference>
<accession>A0A1I7UA05</accession>
<organism evidence="2 3">
    <name type="scientific">Caenorhabditis tropicalis</name>
    <dbReference type="NCBI Taxonomy" id="1561998"/>
    <lineage>
        <taxon>Eukaryota</taxon>
        <taxon>Metazoa</taxon>
        <taxon>Ecdysozoa</taxon>
        <taxon>Nematoda</taxon>
        <taxon>Chromadorea</taxon>
        <taxon>Rhabditida</taxon>
        <taxon>Rhabditina</taxon>
        <taxon>Rhabditomorpha</taxon>
        <taxon>Rhabditoidea</taxon>
        <taxon>Rhabditidae</taxon>
        <taxon>Peloderinae</taxon>
        <taxon>Caenorhabditis</taxon>
    </lineage>
</organism>
<dbReference type="Pfam" id="PF00646">
    <property type="entry name" value="F-box"/>
    <property type="match status" value="1"/>
</dbReference>
<name>A0A1I7UA05_9PELO</name>
<evidence type="ECO:0000313" key="2">
    <source>
        <dbReference type="Proteomes" id="UP000095282"/>
    </source>
</evidence>
<reference evidence="3" key="1">
    <citation type="submission" date="2016-11" db="UniProtKB">
        <authorList>
            <consortium name="WormBaseParasite"/>
        </authorList>
    </citation>
    <scope>IDENTIFICATION</scope>
</reference>
<dbReference type="WBParaSite" id="Csp11.Scaffold629.g16372.t1">
    <property type="protein sequence ID" value="Csp11.Scaffold629.g16372.t1"/>
    <property type="gene ID" value="Csp11.Scaffold629.g16372"/>
</dbReference>
<proteinExistence type="predicted"/>
<dbReference type="AlphaFoldDB" id="A0A1I7UA05"/>
<evidence type="ECO:0000313" key="3">
    <source>
        <dbReference type="WBParaSite" id="Csp11.Scaffold629.g16372.t1"/>
    </source>
</evidence>
<sequence>MNRFALFQLPFVAISEVMKKFNLIDITMLSLCSQRTQRWIKSCRFNRDGLKLKVEINEGERICLYNNNQKMEFNITSPPLRMLHLLKIGDSLVPTSIEKADEYALVNMYFDDSIEGMKTVSDYLCSFFEININIIRLSSYT</sequence>
<evidence type="ECO:0000259" key="1">
    <source>
        <dbReference type="Pfam" id="PF00646"/>
    </source>
</evidence>
<dbReference type="PANTHER" id="PTHR21503">
    <property type="entry name" value="F-BOX-CONTAINING HYPOTHETICAL PROTEIN C.ELEGANS"/>
    <property type="match status" value="1"/>
</dbReference>